<dbReference type="GO" id="GO:0007155">
    <property type="term" value="P:cell adhesion"/>
    <property type="evidence" value="ECO:0007669"/>
    <property type="project" value="InterPro"/>
</dbReference>
<dbReference type="Proteomes" id="UP000594034">
    <property type="component" value="Chromosome"/>
</dbReference>
<dbReference type="EMBL" id="CP040449">
    <property type="protein sequence ID" value="QFI55729.1"/>
    <property type="molecule type" value="Genomic_DNA"/>
</dbReference>
<dbReference type="PANTHER" id="PTHR30093:SF34">
    <property type="entry name" value="PREPILIN PEPTIDASE-DEPENDENT PROTEIN D"/>
    <property type="match status" value="1"/>
</dbReference>
<reference evidence="5 6" key="1">
    <citation type="submission" date="2019-05" db="EMBL/GenBank/DDBJ databases">
        <title>OXA-830, a novel chromosomally encoded expanded-spectrum class D beta-lactamase in Aeromonas simiae.</title>
        <authorList>
            <person name="Zhou W."/>
            <person name="Chen Q."/>
        </authorList>
    </citation>
    <scope>NUCLEOTIDE SEQUENCE [LARGE SCALE GENOMIC DNA]</scope>
    <source>
        <strain evidence="5 6">A6</strain>
    </source>
</reference>
<organism evidence="5 6">
    <name type="scientific">Aeromonas simiae</name>
    <dbReference type="NCBI Taxonomy" id="218936"/>
    <lineage>
        <taxon>Bacteria</taxon>
        <taxon>Pseudomonadati</taxon>
        <taxon>Pseudomonadota</taxon>
        <taxon>Gammaproteobacteria</taxon>
        <taxon>Aeromonadales</taxon>
        <taxon>Aeromonadaceae</taxon>
        <taxon>Aeromonas</taxon>
    </lineage>
</organism>
<keyword evidence="2" id="KW-0488">Methylation</keyword>
<evidence type="ECO:0000313" key="6">
    <source>
        <dbReference type="Proteomes" id="UP000594034"/>
    </source>
</evidence>
<gene>
    <name evidence="5" type="ORF">FE240_14145</name>
</gene>
<keyword evidence="6" id="KW-1185">Reference proteome</keyword>
<dbReference type="Pfam" id="PF07963">
    <property type="entry name" value="N_methyl"/>
    <property type="match status" value="1"/>
</dbReference>
<dbReference type="GO" id="GO:0044096">
    <property type="term" value="C:type IV pilus"/>
    <property type="evidence" value="ECO:0007669"/>
    <property type="project" value="TreeGrafter"/>
</dbReference>
<proteinExistence type="inferred from homology"/>
<sequence length="148" mass="14949">MKKQAGFTLIELMIVVAIVAILAAIALPAYQTYTKRAKFSEVIAASGPAKTAIEACVQGAADLTAAQACAAAGANALAAGLQNPQYVNPASSATNVDTTTGAITVTATADLDSETFELAPSPALNTLTSVGQQLQWVRGGTCIDAGFC</sequence>
<dbReference type="InterPro" id="IPR045584">
    <property type="entry name" value="Pilin-like"/>
</dbReference>
<keyword evidence="3" id="KW-0281">Fimbrium</keyword>
<dbReference type="GO" id="GO:0043107">
    <property type="term" value="P:type IV pilus-dependent motility"/>
    <property type="evidence" value="ECO:0007669"/>
    <property type="project" value="TreeGrafter"/>
</dbReference>
<dbReference type="InterPro" id="IPR012902">
    <property type="entry name" value="N_methyl_site"/>
</dbReference>
<dbReference type="SUPFAM" id="SSF54523">
    <property type="entry name" value="Pili subunits"/>
    <property type="match status" value="1"/>
</dbReference>
<name>A0A5J6WWZ3_9GAMM</name>
<dbReference type="InterPro" id="IPR001082">
    <property type="entry name" value="Pilin"/>
</dbReference>
<evidence type="ECO:0000256" key="3">
    <source>
        <dbReference type="RuleBase" id="RU000389"/>
    </source>
</evidence>
<dbReference type="Gene3D" id="3.30.700.10">
    <property type="entry name" value="Glycoprotein, Type 4 Pilin"/>
    <property type="match status" value="1"/>
</dbReference>
<dbReference type="PANTHER" id="PTHR30093">
    <property type="entry name" value="GENERAL SECRETION PATHWAY PROTEIN G"/>
    <property type="match status" value="1"/>
</dbReference>
<dbReference type="NCBIfam" id="TIGR02532">
    <property type="entry name" value="IV_pilin_GFxxxE"/>
    <property type="match status" value="1"/>
</dbReference>
<keyword evidence="4" id="KW-0812">Transmembrane</keyword>
<dbReference type="AlphaFoldDB" id="A0A5J6WWZ3"/>
<keyword evidence="4" id="KW-0472">Membrane</keyword>
<dbReference type="RefSeq" id="WP_193001825.1">
    <property type="nucleotide sequence ID" value="NZ_CP040449.1"/>
</dbReference>
<dbReference type="KEGG" id="asim:FE240_14145"/>
<evidence type="ECO:0000256" key="4">
    <source>
        <dbReference type="SAM" id="Phobius"/>
    </source>
</evidence>
<evidence type="ECO:0000256" key="2">
    <source>
        <dbReference type="ARBA" id="ARBA00022481"/>
    </source>
</evidence>
<protein>
    <submittedName>
        <fullName evidence="5">Prepilin-type N-terminal cleavage/methylation domain-containing protein</fullName>
    </submittedName>
</protein>
<evidence type="ECO:0000256" key="1">
    <source>
        <dbReference type="ARBA" id="ARBA00005233"/>
    </source>
</evidence>
<dbReference type="Pfam" id="PF00114">
    <property type="entry name" value="Pilin"/>
    <property type="match status" value="1"/>
</dbReference>
<accession>A0A5J6WWZ3</accession>
<comment type="similarity">
    <text evidence="1 3">Belongs to the N-Me-Phe pilin family.</text>
</comment>
<keyword evidence="4" id="KW-1133">Transmembrane helix</keyword>
<evidence type="ECO:0000313" key="5">
    <source>
        <dbReference type="EMBL" id="QFI55729.1"/>
    </source>
</evidence>
<feature type="transmembrane region" description="Helical" evidence="4">
    <location>
        <begin position="6"/>
        <end position="30"/>
    </location>
</feature>
<dbReference type="PROSITE" id="PS00409">
    <property type="entry name" value="PROKAR_NTER_METHYL"/>
    <property type="match status" value="1"/>
</dbReference>